<comment type="cofactor">
    <cofactor evidence="1">
        <name>a divalent metal cation</name>
        <dbReference type="ChEBI" id="CHEBI:60240"/>
    </cofactor>
</comment>
<evidence type="ECO:0000259" key="13">
    <source>
        <dbReference type="Pfam" id="PF13359"/>
    </source>
</evidence>
<protein>
    <recommendedName>
        <fullName evidence="5">Putative nuclease HARBI1</fullName>
    </recommendedName>
    <alternativeName>
        <fullName evidence="11">Harbinger transposase-derived nuclease</fullName>
    </alternativeName>
</protein>
<keyword evidence="10" id="KW-0539">Nucleus</keyword>
<comment type="caution">
    <text evidence="14">The sequence shown here is derived from an EMBL/GenBank/DDBJ whole genome shotgun (WGS) entry which is preliminary data.</text>
</comment>
<evidence type="ECO:0000256" key="4">
    <source>
        <dbReference type="ARBA" id="ARBA00006958"/>
    </source>
</evidence>
<comment type="function">
    <text evidence="12">Transposase-derived protein that may have nuclease activity. Does not have transposase activity.</text>
</comment>
<keyword evidence="9" id="KW-0378">Hydrolase</keyword>
<evidence type="ECO:0000256" key="8">
    <source>
        <dbReference type="ARBA" id="ARBA00022723"/>
    </source>
</evidence>
<evidence type="ECO:0000256" key="1">
    <source>
        <dbReference type="ARBA" id="ARBA00001968"/>
    </source>
</evidence>
<evidence type="ECO:0000256" key="9">
    <source>
        <dbReference type="ARBA" id="ARBA00022801"/>
    </source>
</evidence>
<reference evidence="14 15" key="1">
    <citation type="journal article" date="2023" name="Insect Mol. Biol.">
        <title>Genome sequencing provides insights into the evolution of gene families encoding plant cell wall-degrading enzymes in longhorned beetles.</title>
        <authorList>
            <person name="Shin N.R."/>
            <person name="Okamura Y."/>
            <person name="Kirsch R."/>
            <person name="Pauchet Y."/>
        </authorList>
    </citation>
    <scope>NUCLEOTIDE SEQUENCE [LARGE SCALE GENOMIC DNA]</scope>
    <source>
        <strain evidence="14">EAD_L_NR</strain>
    </source>
</reference>
<evidence type="ECO:0000256" key="6">
    <source>
        <dbReference type="ARBA" id="ARBA00022490"/>
    </source>
</evidence>
<dbReference type="GO" id="GO:0046872">
    <property type="term" value="F:metal ion binding"/>
    <property type="evidence" value="ECO:0007669"/>
    <property type="project" value="UniProtKB-KW"/>
</dbReference>
<dbReference type="Pfam" id="PF13359">
    <property type="entry name" value="DDE_Tnp_4"/>
    <property type="match status" value="1"/>
</dbReference>
<keyword evidence="8" id="KW-0479">Metal-binding</keyword>
<dbReference type="GO" id="GO:0004518">
    <property type="term" value="F:nuclease activity"/>
    <property type="evidence" value="ECO:0007669"/>
    <property type="project" value="UniProtKB-KW"/>
</dbReference>
<evidence type="ECO:0000256" key="3">
    <source>
        <dbReference type="ARBA" id="ARBA00004496"/>
    </source>
</evidence>
<dbReference type="InterPro" id="IPR026103">
    <property type="entry name" value="HARBI1_animal"/>
</dbReference>
<dbReference type="GO" id="GO:0005634">
    <property type="term" value="C:nucleus"/>
    <property type="evidence" value="ECO:0007669"/>
    <property type="project" value="UniProtKB-SubCell"/>
</dbReference>
<dbReference type="EMBL" id="JANEYG010000087">
    <property type="protein sequence ID" value="KAJ8913803.1"/>
    <property type="molecule type" value="Genomic_DNA"/>
</dbReference>
<dbReference type="PANTHER" id="PTHR22930:SF289">
    <property type="entry name" value="DDE TNP4 DOMAIN-CONTAINING PROTEIN-RELATED"/>
    <property type="match status" value="1"/>
</dbReference>
<sequence>MEDFDEFVDYVNVEVRVPQIRLPKRYLRDMENPFEFYACLPFKRRYRFSKDTVRYVILPLVVEELQKPNHRGLPVSPIIQVLLCLRYLATGSYQTVAGDLRGLSQSTVSLTISRVATAIARHLPEYVKFPEDNTENIQLFYAIAHFPGVTGCVDGTHIPIKNPGGDIGEVFRNRKRFFSLNVQVVCGPRLEILDIVVRYPGSMHDNTIFERSIEEIIYRGRCMK</sequence>
<dbReference type="Proteomes" id="UP001159042">
    <property type="component" value="Unassembled WGS sequence"/>
</dbReference>
<organism evidence="14 15">
    <name type="scientific">Exocentrus adspersus</name>
    <dbReference type="NCBI Taxonomy" id="1586481"/>
    <lineage>
        <taxon>Eukaryota</taxon>
        <taxon>Metazoa</taxon>
        <taxon>Ecdysozoa</taxon>
        <taxon>Arthropoda</taxon>
        <taxon>Hexapoda</taxon>
        <taxon>Insecta</taxon>
        <taxon>Pterygota</taxon>
        <taxon>Neoptera</taxon>
        <taxon>Endopterygota</taxon>
        <taxon>Coleoptera</taxon>
        <taxon>Polyphaga</taxon>
        <taxon>Cucujiformia</taxon>
        <taxon>Chrysomeloidea</taxon>
        <taxon>Cerambycidae</taxon>
        <taxon>Lamiinae</taxon>
        <taxon>Acanthocinini</taxon>
        <taxon>Exocentrus</taxon>
    </lineage>
</organism>
<dbReference type="GO" id="GO:0005737">
    <property type="term" value="C:cytoplasm"/>
    <property type="evidence" value="ECO:0007669"/>
    <property type="project" value="UniProtKB-SubCell"/>
</dbReference>
<dbReference type="PRINTS" id="PR02086">
    <property type="entry name" value="PUTNUCHARBI1"/>
</dbReference>
<dbReference type="InterPro" id="IPR045249">
    <property type="entry name" value="HARBI1-like"/>
</dbReference>
<evidence type="ECO:0000313" key="15">
    <source>
        <dbReference type="Proteomes" id="UP001159042"/>
    </source>
</evidence>
<gene>
    <name evidence="14" type="ORF">NQ315_002709</name>
</gene>
<keyword evidence="15" id="KW-1185">Reference proteome</keyword>
<dbReference type="GO" id="GO:0016787">
    <property type="term" value="F:hydrolase activity"/>
    <property type="evidence" value="ECO:0007669"/>
    <property type="project" value="UniProtKB-KW"/>
</dbReference>
<proteinExistence type="inferred from homology"/>
<evidence type="ECO:0000256" key="5">
    <source>
        <dbReference type="ARBA" id="ARBA00015519"/>
    </source>
</evidence>
<evidence type="ECO:0000313" key="14">
    <source>
        <dbReference type="EMBL" id="KAJ8913803.1"/>
    </source>
</evidence>
<evidence type="ECO:0000256" key="10">
    <source>
        <dbReference type="ARBA" id="ARBA00023242"/>
    </source>
</evidence>
<comment type="similarity">
    <text evidence="4">Belongs to the HARBI1 family.</text>
</comment>
<evidence type="ECO:0000256" key="7">
    <source>
        <dbReference type="ARBA" id="ARBA00022722"/>
    </source>
</evidence>
<evidence type="ECO:0000256" key="11">
    <source>
        <dbReference type="ARBA" id="ARBA00030126"/>
    </source>
</evidence>
<comment type="subcellular location">
    <subcellularLocation>
        <location evidence="3">Cytoplasm</location>
    </subcellularLocation>
    <subcellularLocation>
        <location evidence="2">Nucleus</location>
    </subcellularLocation>
</comment>
<feature type="domain" description="DDE Tnp4" evidence="13">
    <location>
        <begin position="153"/>
        <end position="212"/>
    </location>
</feature>
<dbReference type="PANTHER" id="PTHR22930">
    <property type="match status" value="1"/>
</dbReference>
<evidence type="ECO:0000256" key="2">
    <source>
        <dbReference type="ARBA" id="ARBA00004123"/>
    </source>
</evidence>
<evidence type="ECO:0000256" key="12">
    <source>
        <dbReference type="ARBA" id="ARBA00045850"/>
    </source>
</evidence>
<name>A0AAV8VHX1_9CUCU</name>
<accession>A0AAV8VHX1</accession>
<dbReference type="InterPro" id="IPR027806">
    <property type="entry name" value="HARBI1_dom"/>
</dbReference>
<keyword evidence="7" id="KW-0540">Nuclease</keyword>
<keyword evidence="6" id="KW-0963">Cytoplasm</keyword>
<dbReference type="AlphaFoldDB" id="A0AAV8VHX1"/>